<comment type="caution">
    <text evidence="2">The sequence shown here is derived from an EMBL/GenBank/DDBJ whole genome shotgun (WGS) entry which is preliminary data.</text>
</comment>
<organism evidence="2 3">
    <name type="scientific">Hyalangium rubrum</name>
    <dbReference type="NCBI Taxonomy" id="3103134"/>
    <lineage>
        <taxon>Bacteria</taxon>
        <taxon>Pseudomonadati</taxon>
        <taxon>Myxococcota</taxon>
        <taxon>Myxococcia</taxon>
        <taxon>Myxococcales</taxon>
        <taxon>Cystobacterineae</taxon>
        <taxon>Archangiaceae</taxon>
        <taxon>Hyalangium</taxon>
    </lineage>
</organism>
<keyword evidence="3" id="KW-1185">Reference proteome</keyword>
<proteinExistence type="predicted"/>
<evidence type="ECO:0000313" key="2">
    <source>
        <dbReference type="EMBL" id="MDY7231288.1"/>
    </source>
</evidence>
<protein>
    <submittedName>
        <fullName evidence="2">TIGR02269 family lipoprotein</fullName>
    </submittedName>
</protein>
<keyword evidence="2" id="KW-0449">Lipoprotein</keyword>
<accession>A0ABU5HCV3</accession>
<dbReference type="InterPro" id="IPR011755">
    <property type="entry name" value="CHP02269_MYXXA"/>
</dbReference>
<dbReference type="PROSITE" id="PS51257">
    <property type="entry name" value="PROKAR_LIPOPROTEIN"/>
    <property type="match status" value="1"/>
</dbReference>
<feature type="chain" id="PRO_5047298527" evidence="1">
    <location>
        <begin position="22"/>
        <end position="233"/>
    </location>
</feature>
<dbReference type="EMBL" id="JAXIVS010000014">
    <property type="protein sequence ID" value="MDY7231288.1"/>
    <property type="molecule type" value="Genomic_DNA"/>
</dbReference>
<feature type="signal peptide" evidence="1">
    <location>
        <begin position="1"/>
        <end position="21"/>
    </location>
</feature>
<gene>
    <name evidence="2" type="ORF">SYV04_33165</name>
</gene>
<sequence length="233" mass="26647">MKIARRGWLLLCILLTGCAATQPTLLVEHEEREERVSFDETCARDSTLLALCDETQCEFHACREVMKQLTAGQVVLARTGATGLPGPGSSALRYWGSAQSPPKNSQPVFIIPLGPRAPSRELPSQARLLEELEAKRRKPYERHHVFPQEKGLKAWFISKGIDIHEYTLLLELEVHRRIHQAPPQGGPWNERWRKYQQANFGASKQEILRYAGQLIYEFELWGPVIPYRKKLIP</sequence>
<evidence type="ECO:0000256" key="1">
    <source>
        <dbReference type="SAM" id="SignalP"/>
    </source>
</evidence>
<dbReference type="NCBIfam" id="TIGR02269">
    <property type="entry name" value="TIGR02269 family lipoprotein"/>
    <property type="match status" value="1"/>
</dbReference>
<name>A0ABU5HCV3_9BACT</name>
<dbReference type="RefSeq" id="WP_321550002.1">
    <property type="nucleotide sequence ID" value="NZ_JAXIVS010000014.1"/>
</dbReference>
<reference evidence="2 3" key="1">
    <citation type="submission" date="2023-12" db="EMBL/GenBank/DDBJ databases">
        <title>the genome sequence of Hyalangium sp. s54d21.</title>
        <authorList>
            <person name="Zhang X."/>
        </authorList>
    </citation>
    <scope>NUCLEOTIDE SEQUENCE [LARGE SCALE GENOMIC DNA]</scope>
    <source>
        <strain evidence="3">s54d21</strain>
    </source>
</reference>
<evidence type="ECO:0000313" key="3">
    <source>
        <dbReference type="Proteomes" id="UP001291309"/>
    </source>
</evidence>
<dbReference type="Pfam" id="PF09533">
    <property type="entry name" value="DUF2380"/>
    <property type="match status" value="1"/>
</dbReference>
<keyword evidence="1" id="KW-0732">Signal</keyword>
<dbReference type="Proteomes" id="UP001291309">
    <property type="component" value="Unassembled WGS sequence"/>
</dbReference>